<feature type="compositionally biased region" description="Polar residues" evidence="1">
    <location>
        <begin position="95"/>
        <end position="134"/>
    </location>
</feature>
<dbReference type="EMBL" id="JAVHNS010000015">
    <property type="protein sequence ID" value="KAK6334472.1"/>
    <property type="molecule type" value="Genomic_DNA"/>
</dbReference>
<name>A0AAV9U799_9PEZI</name>
<organism evidence="2 3">
    <name type="scientific">Orbilia blumenaviensis</name>
    <dbReference type="NCBI Taxonomy" id="1796055"/>
    <lineage>
        <taxon>Eukaryota</taxon>
        <taxon>Fungi</taxon>
        <taxon>Dikarya</taxon>
        <taxon>Ascomycota</taxon>
        <taxon>Pezizomycotina</taxon>
        <taxon>Orbiliomycetes</taxon>
        <taxon>Orbiliales</taxon>
        <taxon>Orbiliaceae</taxon>
        <taxon>Orbilia</taxon>
    </lineage>
</organism>
<comment type="caution">
    <text evidence="2">The sequence shown here is derived from an EMBL/GenBank/DDBJ whole genome shotgun (WGS) entry which is preliminary data.</text>
</comment>
<dbReference type="AlphaFoldDB" id="A0AAV9U799"/>
<feature type="region of interest" description="Disordered" evidence="1">
    <location>
        <begin position="189"/>
        <end position="249"/>
    </location>
</feature>
<keyword evidence="3" id="KW-1185">Reference proteome</keyword>
<sequence length="354" mass="39120">MFSYVSTPVGIQNGNDATGVISREAARWAESQGSSNVPLTQPAVIKKCAKGDGKDRKDDDEDDDEDDDDEDDDVDDGKEEASDQKDKSFKRHSWSKGQLDSAVTTRNRWNAENPEQQQECLNTPVQATKATSEGISEEARVELALQRYSWLGSDSSLSSVLSDEEDPFAACPASQRLTTEFRELKILDRSHPAPPANMSPGPEFLGKDHTTAFQTPYSPPPPAPSRNPQLQMEPKKRARSDVSEDVMDADPPAAITPIAKIFLKPALKYLENFDNQLGRVTRARARRAKLGEVRKAAARIKASVREGYKVPPTSEGSKEPALKRVRFAEGSKETSDHVVLDLSERAGQNRRRSE</sequence>
<evidence type="ECO:0000256" key="1">
    <source>
        <dbReference type="SAM" id="MobiDB-lite"/>
    </source>
</evidence>
<feature type="compositionally biased region" description="Basic and acidic residues" evidence="1">
    <location>
        <begin position="316"/>
        <end position="344"/>
    </location>
</feature>
<evidence type="ECO:0000313" key="2">
    <source>
        <dbReference type="EMBL" id="KAK6334472.1"/>
    </source>
</evidence>
<proteinExistence type="predicted"/>
<accession>A0AAV9U799</accession>
<evidence type="ECO:0000313" key="3">
    <source>
        <dbReference type="Proteomes" id="UP001373714"/>
    </source>
</evidence>
<feature type="compositionally biased region" description="Acidic residues" evidence="1">
    <location>
        <begin position="58"/>
        <end position="78"/>
    </location>
</feature>
<gene>
    <name evidence="2" type="ORF">TWF730_003686</name>
</gene>
<feature type="region of interest" description="Disordered" evidence="1">
    <location>
        <begin position="26"/>
        <end position="135"/>
    </location>
</feature>
<feature type="compositionally biased region" description="Basic and acidic residues" evidence="1">
    <location>
        <begin position="233"/>
        <end position="242"/>
    </location>
</feature>
<dbReference type="Proteomes" id="UP001373714">
    <property type="component" value="Unassembled WGS sequence"/>
</dbReference>
<feature type="region of interest" description="Disordered" evidence="1">
    <location>
        <begin position="304"/>
        <end position="354"/>
    </location>
</feature>
<reference evidence="2 3" key="1">
    <citation type="submission" date="2019-10" db="EMBL/GenBank/DDBJ databases">
        <authorList>
            <person name="Palmer J.M."/>
        </authorList>
    </citation>
    <scope>NUCLEOTIDE SEQUENCE [LARGE SCALE GENOMIC DNA]</scope>
    <source>
        <strain evidence="2 3">TWF730</strain>
    </source>
</reference>
<protein>
    <submittedName>
        <fullName evidence="2">Uncharacterized protein</fullName>
    </submittedName>
</protein>